<evidence type="ECO:0000256" key="12">
    <source>
        <dbReference type="ARBA" id="ARBA00023264"/>
    </source>
</evidence>
<dbReference type="SMART" id="SM00046">
    <property type="entry name" value="DAGKc"/>
    <property type="match status" value="1"/>
</dbReference>
<evidence type="ECO:0000256" key="9">
    <source>
        <dbReference type="ARBA" id="ARBA00022842"/>
    </source>
</evidence>
<dbReference type="InterPro" id="IPR017438">
    <property type="entry name" value="ATP-NAD_kinase_N"/>
</dbReference>
<evidence type="ECO:0000256" key="4">
    <source>
        <dbReference type="ARBA" id="ARBA00022679"/>
    </source>
</evidence>
<accession>A0A3S1AN79</accession>
<keyword evidence="8" id="KW-0067">ATP-binding</keyword>
<evidence type="ECO:0000256" key="11">
    <source>
        <dbReference type="ARBA" id="ARBA00023209"/>
    </source>
</evidence>
<keyword evidence="6" id="KW-0547">Nucleotide-binding</keyword>
<dbReference type="SUPFAM" id="SSF111331">
    <property type="entry name" value="NAD kinase/diacylglycerol kinase-like"/>
    <property type="match status" value="1"/>
</dbReference>
<dbReference type="EMBL" id="RSCL01000009">
    <property type="protein sequence ID" value="RUT05229.1"/>
    <property type="molecule type" value="Genomic_DNA"/>
</dbReference>
<dbReference type="GO" id="GO:0008654">
    <property type="term" value="P:phospholipid biosynthetic process"/>
    <property type="evidence" value="ECO:0007669"/>
    <property type="project" value="UniProtKB-KW"/>
</dbReference>
<sequence>MAVLLPPEPRVLILFNPFAGQAYNLKQTLENAANIWRSKGWDVEVRPTKAPGDAILQARLAAEQGYDIVVAAGGDGTVNEVVNGLVGTRTALAVLPIGTVNIWARELGLPMDLHRVANAFLTAQLELIDVGKAGERFFLLMAGIGFDGAVTAQINPGEKKRLGIFAYVKQTLQLAWNYQGVRSFIRIDGKRVRGRILLIIIGNSQLYGGIVKLTAHAIVNDGFLDVCIIKGHSMLVAPLRLLSVFTRRYNRDPKVVYYRAQQIEIKGKKLLPVQVDGDYLGKTPMNFQVVPESLWVLVPKTVDKSLWKNE</sequence>
<comment type="cofactor">
    <cofactor evidence="1">
        <name>Mg(2+)</name>
        <dbReference type="ChEBI" id="CHEBI:18420"/>
    </cofactor>
</comment>
<dbReference type="PANTHER" id="PTHR12358:SF106">
    <property type="entry name" value="LIPID KINASE YEGS"/>
    <property type="match status" value="1"/>
</dbReference>
<dbReference type="Pfam" id="PF19279">
    <property type="entry name" value="YegS_C"/>
    <property type="match status" value="1"/>
</dbReference>
<evidence type="ECO:0000256" key="6">
    <source>
        <dbReference type="ARBA" id="ARBA00022741"/>
    </source>
</evidence>
<keyword evidence="15" id="KW-1185">Reference proteome</keyword>
<reference evidence="14" key="2">
    <citation type="journal article" date="2019" name="Genome Biol. Evol.">
        <title>Day and night: Metabolic profiles and evolutionary relationships of six axenic non-marine cyanobacteria.</title>
        <authorList>
            <person name="Will S.E."/>
            <person name="Henke P."/>
            <person name="Boedeker C."/>
            <person name="Huang S."/>
            <person name="Brinkmann H."/>
            <person name="Rohde M."/>
            <person name="Jarek M."/>
            <person name="Friedl T."/>
            <person name="Seufert S."/>
            <person name="Schumacher M."/>
            <person name="Overmann J."/>
            <person name="Neumann-Schaal M."/>
            <person name="Petersen J."/>
        </authorList>
    </citation>
    <scope>NUCLEOTIDE SEQUENCE [LARGE SCALE GENOMIC DNA]</scope>
    <source>
        <strain evidence="14">PCC 7102</strain>
    </source>
</reference>
<dbReference type="GO" id="GO:0005886">
    <property type="term" value="C:plasma membrane"/>
    <property type="evidence" value="ECO:0007669"/>
    <property type="project" value="TreeGrafter"/>
</dbReference>
<dbReference type="RefSeq" id="WP_127082467.1">
    <property type="nucleotide sequence ID" value="NZ_RSCL01000009.1"/>
</dbReference>
<dbReference type="PANTHER" id="PTHR12358">
    <property type="entry name" value="SPHINGOSINE KINASE"/>
    <property type="match status" value="1"/>
</dbReference>
<dbReference type="AlphaFoldDB" id="A0A3S1AN79"/>
<dbReference type="GO" id="GO:0004143">
    <property type="term" value="F:ATP-dependent diacylglycerol kinase activity"/>
    <property type="evidence" value="ECO:0007669"/>
    <property type="project" value="TreeGrafter"/>
</dbReference>
<name>A0A3S1AN79_9CYAN</name>
<dbReference type="Pfam" id="PF00781">
    <property type="entry name" value="DAGK_cat"/>
    <property type="match status" value="1"/>
</dbReference>
<proteinExistence type="inferred from homology"/>
<protein>
    <submittedName>
        <fullName evidence="14">Diacylglycerol kinase</fullName>
    </submittedName>
</protein>
<evidence type="ECO:0000256" key="10">
    <source>
        <dbReference type="ARBA" id="ARBA00023098"/>
    </source>
</evidence>
<keyword evidence="10" id="KW-0443">Lipid metabolism</keyword>
<keyword evidence="12" id="KW-1208">Phospholipid metabolism</keyword>
<evidence type="ECO:0000259" key="13">
    <source>
        <dbReference type="PROSITE" id="PS50146"/>
    </source>
</evidence>
<keyword evidence="9" id="KW-0460">Magnesium</keyword>
<evidence type="ECO:0000256" key="8">
    <source>
        <dbReference type="ARBA" id="ARBA00022840"/>
    </source>
</evidence>
<dbReference type="PROSITE" id="PS50146">
    <property type="entry name" value="DAGK"/>
    <property type="match status" value="1"/>
</dbReference>
<evidence type="ECO:0000313" key="14">
    <source>
        <dbReference type="EMBL" id="RUT05229.1"/>
    </source>
</evidence>
<organism evidence="14 15">
    <name type="scientific">Dulcicalothrix desertica PCC 7102</name>
    <dbReference type="NCBI Taxonomy" id="232991"/>
    <lineage>
        <taxon>Bacteria</taxon>
        <taxon>Bacillati</taxon>
        <taxon>Cyanobacteriota</taxon>
        <taxon>Cyanophyceae</taxon>
        <taxon>Nostocales</taxon>
        <taxon>Calotrichaceae</taxon>
        <taxon>Dulcicalothrix</taxon>
    </lineage>
</organism>
<dbReference type="OrthoDB" id="142078at2"/>
<dbReference type="Gene3D" id="2.60.200.40">
    <property type="match status" value="1"/>
</dbReference>
<evidence type="ECO:0000256" key="1">
    <source>
        <dbReference type="ARBA" id="ARBA00001946"/>
    </source>
</evidence>
<evidence type="ECO:0000256" key="5">
    <source>
        <dbReference type="ARBA" id="ARBA00022723"/>
    </source>
</evidence>
<reference evidence="14" key="1">
    <citation type="submission" date="2018-12" db="EMBL/GenBank/DDBJ databases">
        <authorList>
            <person name="Will S."/>
            <person name="Neumann-Schaal M."/>
            <person name="Henke P."/>
        </authorList>
    </citation>
    <scope>NUCLEOTIDE SEQUENCE</scope>
    <source>
        <strain evidence="14">PCC 7102</strain>
    </source>
</reference>
<dbReference type="GO" id="GO:0046872">
    <property type="term" value="F:metal ion binding"/>
    <property type="evidence" value="ECO:0007669"/>
    <property type="project" value="UniProtKB-KW"/>
</dbReference>
<evidence type="ECO:0000256" key="7">
    <source>
        <dbReference type="ARBA" id="ARBA00022777"/>
    </source>
</evidence>
<gene>
    <name evidence="14" type="ORF">DSM106972_040500</name>
</gene>
<keyword evidence="7 14" id="KW-0418">Kinase</keyword>
<dbReference type="InterPro" id="IPR001206">
    <property type="entry name" value="Diacylglycerol_kinase_cat_dom"/>
</dbReference>
<evidence type="ECO:0000256" key="3">
    <source>
        <dbReference type="ARBA" id="ARBA00022516"/>
    </source>
</evidence>
<dbReference type="NCBIfam" id="TIGR00147">
    <property type="entry name" value="YegS/Rv2252/BmrU family lipid kinase"/>
    <property type="match status" value="1"/>
</dbReference>
<dbReference type="InterPro" id="IPR045540">
    <property type="entry name" value="YegS/DAGK_C"/>
</dbReference>
<keyword evidence="5" id="KW-0479">Metal-binding</keyword>
<comment type="similarity">
    <text evidence="2">Belongs to the diacylglycerol/lipid kinase family.</text>
</comment>
<dbReference type="GO" id="GO:0005524">
    <property type="term" value="F:ATP binding"/>
    <property type="evidence" value="ECO:0007669"/>
    <property type="project" value="UniProtKB-KW"/>
</dbReference>
<keyword evidence="11" id="KW-0594">Phospholipid biosynthesis</keyword>
<dbReference type="InterPro" id="IPR005218">
    <property type="entry name" value="Diacylglycerol/lipid_kinase"/>
</dbReference>
<dbReference type="Proteomes" id="UP000271624">
    <property type="component" value="Unassembled WGS sequence"/>
</dbReference>
<feature type="domain" description="DAGKc" evidence="13">
    <location>
        <begin position="6"/>
        <end position="136"/>
    </location>
</feature>
<keyword evidence="3" id="KW-0444">Lipid biosynthesis</keyword>
<keyword evidence="4" id="KW-0808">Transferase</keyword>
<evidence type="ECO:0000256" key="2">
    <source>
        <dbReference type="ARBA" id="ARBA00005983"/>
    </source>
</evidence>
<dbReference type="Gene3D" id="3.40.50.10330">
    <property type="entry name" value="Probable inorganic polyphosphate/atp-NAD kinase, domain 1"/>
    <property type="match status" value="1"/>
</dbReference>
<evidence type="ECO:0000313" key="15">
    <source>
        <dbReference type="Proteomes" id="UP000271624"/>
    </source>
</evidence>
<dbReference type="InterPro" id="IPR050187">
    <property type="entry name" value="Lipid_Phosphate_FormReg"/>
</dbReference>
<comment type="caution">
    <text evidence="14">The sequence shown here is derived from an EMBL/GenBank/DDBJ whole genome shotgun (WGS) entry which is preliminary data.</text>
</comment>
<dbReference type="InterPro" id="IPR016064">
    <property type="entry name" value="NAD/diacylglycerol_kinase_sf"/>
</dbReference>